<keyword evidence="10" id="KW-0653">Protein transport</keyword>
<evidence type="ECO:0000256" key="3">
    <source>
        <dbReference type="ARBA" id="ARBA00008704"/>
    </source>
</evidence>
<dbReference type="GO" id="GO:0005778">
    <property type="term" value="C:peroxisomal membrane"/>
    <property type="evidence" value="ECO:0007669"/>
    <property type="project" value="UniProtKB-SubCell"/>
</dbReference>
<evidence type="ECO:0000256" key="6">
    <source>
        <dbReference type="ARBA" id="ARBA00022692"/>
    </source>
</evidence>
<dbReference type="GO" id="GO:0006513">
    <property type="term" value="P:protein monoubiquitination"/>
    <property type="evidence" value="ECO:0007669"/>
    <property type="project" value="TreeGrafter"/>
</dbReference>
<dbReference type="PANTHER" id="PTHR12888:SF0">
    <property type="entry name" value="PEROXISOME ASSEMBLY PROTEIN 12"/>
    <property type="match status" value="1"/>
</dbReference>
<comment type="subunit">
    <text evidence="15">Component of the PEX2-PEX10-PEX12 retrotranslocation channel, composed of PEX2, PEX10 and PEX12.</text>
</comment>
<feature type="domain" description="Pex N-terminal" evidence="17">
    <location>
        <begin position="23"/>
        <end position="279"/>
    </location>
</feature>
<evidence type="ECO:0000256" key="4">
    <source>
        <dbReference type="ARBA" id="ARBA00018980"/>
    </source>
</evidence>
<evidence type="ECO:0000256" key="5">
    <source>
        <dbReference type="ARBA" id="ARBA00022448"/>
    </source>
</evidence>
<dbReference type="GO" id="GO:0004842">
    <property type="term" value="F:ubiquitin-protein transferase activity"/>
    <property type="evidence" value="ECO:0007669"/>
    <property type="project" value="TreeGrafter"/>
</dbReference>
<dbReference type="Proteomes" id="UP000076842">
    <property type="component" value="Unassembled WGS sequence"/>
</dbReference>
<protein>
    <recommendedName>
        <fullName evidence="4 16">Peroxisome assembly protein 12</fullName>
    </recommendedName>
    <alternativeName>
        <fullName evidence="14 16">Peroxin-12</fullName>
    </alternativeName>
</protein>
<evidence type="ECO:0000313" key="18">
    <source>
        <dbReference type="EMBL" id="KZT54524.1"/>
    </source>
</evidence>
<dbReference type="STRING" id="1353952.A0A165EBS7"/>
<dbReference type="Gene3D" id="3.30.40.10">
    <property type="entry name" value="Zinc/RING finger domain, C3HC4 (zinc finger)"/>
    <property type="match status" value="1"/>
</dbReference>
<dbReference type="InterPro" id="IPR006845">
    <property type="entry name" value="Pex_N"/>
</dbReference>
<evidence type="ECO:0000256" key="1">
    <source>
        <dbReference type="ARBA" id="ARBA00004585"/>
    </source>
</evidence>
<comment type="pathway">
    <text evidence="2">Protein modification; protein ubiquitination.</text>
</comment>
<comment type="function">
    <text evidence="16">Component of a retrotranslocation channel required for peroxisome organization by mediating export of the PEX5 receptor from peroxisomes to the cytosol, thereby promoting PEX5 recycling.</text>
</comment>
<evidence type="ECO:0000256" key="11">
    <source>
        <dbReference type="ARBA" id="ARBA00022989"/>
    </source>
</evidence>
<evidence type="ECO:0000256" key="8">
    <source>
        <dbReference type="ARBA" id="ARBA00022771"/>
    </source>
</evidence>
<proteinExistence type="inferred from homology"/>
<comment type="similarity">
    <text evidence="3 16">Belongs to the pex2/pex10/pex12 family.</text>
</comment>
<keyword evidence="6" id="KW-0812">Transmembrane</keyword>
<evidence type="ECO:0000256" key="16">
    <source>
        <dbReference type="PIRNR" id="PIRNR038074"/>
    </source>
</evidence>
<dbReference type="OrthoDB" id="107372at2759"/>
<evidence type="ECO:0000256" key="2">
    <source>
        <dbReference type="ARBA" id="ARBA00004906"/>
    </source>
</evidence>
<keyword evidence="7" id="KW-0479">Metal-binding</keyword>
<dbReference type="GO" id="GO:0008270">
    <property type="term" value="F:zinc ion binding"/>
    <property type="evidence" value="ECO:0007669"/>
    <property type="project" value="UniProtKB-KW"/>
</dbReference>
<dbReference type="GO" id="GO:0016562">
    <property type="term" value="P:protein import into peroxisome matrix, receptor recycling"/>
    <property type="evidence" value="ECO:0007669"/>
    <property type="project" value="UniProtKB-ARBA"/>
</dbReference>
<dbReference type="AlphaFoldDB" id="A0A165EBS7"/>
<dbReference type="FunCoup" id="A0A165EBS7">
    <property type="interactions" value="217"/>
</dbReference>
<keyword evidence="8" id="KW-0863">Zinc-finger</keyword>
<gene>
    <name evidence="18" type="ORF">CALCODRAFT_551238</name>
</gene>
<dbReference type="PANTHER" id="PTHR12888">
    <property type="entry name" value="PEROXISOME ASSEMBLY PROTEIN 12 PEROXIN-12"/>
    <property type="match status" value="1"/>
</dbReference>
<keyword evidence="11" id="KW-1133">Transmembrane helix</keyword>
<accession>A0A165EBS7</accession>
<dbReference type="InterPro" id="IPR013083">
    <property type="entry name" value="Znf_RING/FYVE/PHD"/>
</dbReference>
<dbReference type="SUPFAM" id="SSF57850">
    <property type="entry name" value="RING/U-box"/>
    <property type="match status" value="1"/>
</dbReference>
<dbReference type="Pfam" id="PF04757">
    <property type="entry name" value="Pex2_Pex12"/>
    <property type="match status" value="1"/>
</dbReference>
<evidence type="ECO:0000256" key="12">
    <source>
        <dbReference type="ARBA" id="ARBA00023136"/>
    </source>
</evidence>
<keyword evidence="9" id="KW-0862">Zinc</keyword>
<reference evidence="18 19" key="1">
    <citation type="journal article" date="2016" name="Mol. Biol. Evol.">
        <title>Comparative Genomics of Early-Diverging Mushroom-Forming Fungi Provides Insights into the Origins of Lignocellulose Decay Capabilities.</title>
        <authorList>
            <person name="Nagy L.G."/>
            <person name="Riley R."/>
            <person name="Tritt A."/>
            <person name="Adam C."/>
            <person name="Daum C."/>
            <person name="Floudas D."/>
            <person name="Sun H."/>
            <person name="Yadav J.S."/>
            <person name="Pangilinan J."/>
            <person name="Larsson K.H."/>
            <person name="Matsuura K."/>
            <person name="Barry K."/>
            <person name="Labutti K."/>
            <person name="Kuo R."/>
            <person name="Ohm R.A."/>
            <person name="Bhattacharya S.S."/>
            <person name="Shirouzu T."/>
            <person name="Yoshinaga Y."/>
            <person name="Martin F.M."/>
            <person name="Grigoriev I.V."/>
            <person name="Hibbett D.S."/>
        </authorList>
    </citation>
    <scope>NUCLEOTIDE SEQUENCE [LARGE SCALE GENOMIC DNA]</scope>
    <source>
        <strain evidence="18 19">HHB12733</strain>
    </source>
</reference>
<evidence type="ECO:0000256" key="14">
    <source>
        <dbReference type="ARBA" id="ARBA00029692"/>
    </source>
</evidence>
<evidence type="ECO:0000256" key="10">
    <source>
        <dbReference type="ARBA" id="ARBA00022927"/>
    </source>
</evidence>
<evidence type="ECO:0000256" key="9">
    <source>
        <dbReference type="ARBA" id="ARBA00022833"/>
    </source>
</evidence>
<evidence type="ECO:0000313" key="19">
    <source>
        <dbReference type="Proteomes" id="UP000076842"/>
    </source>
</evidence>
<dbReference type="InParanoid" id="A0A165EBS7"/>
<comment type="subcellular location">
    <subcellularLocation>
        <location evidence="1">Peroxisome membrane</location>
        <topology evidence="1">Multi-pass membrane protein</topology>
    </subcellularLocation>
</comment>
<evidence type="ECO:0000256" key="7">
    <source>
        <dbReference type="ARBA" id="ARBA00022723"/>
    </source>
</evidence>
<keyword evidence="12 16" id="KW-0472">Membrane</keyword>
<name>A0A165EBS7_9BASI</name>
<dbReference type="PIRSF" id="PIRSF038074">
    <property type="entry name" value="Peroxisome_assembly_p12"/>
    <property type="match status" value="1"/>
</dbReference>
<organism evidence="18 19">
    <name type="scientific">Calocera cornea HHB12733</name>
    <dbReference type="NCBI Taxonomy" id="1353952"/>
    <lineage>
        <taxon>Eukaryota</taxon>
        <taxon>Fungi</taxon>
        <taxon>Dikarya</taxon>
        <taxon>Basidiomycota</taxon>
        <taxon>Agaricomycotina</taxon>
        <taxon>Dacrymycetes</taxon>
        <taxon>Dacrymycetales</taxon>
        <taxon>Dacrymycetaceae</taxon>
        <taxon>Calocera</taxon>
    </lineage>
</organism>
<dbReference type="GO" id="GO:1990429">
    <property type="term" value="C:peroxisomal importomer complex"/>
    <property type="evidence" value="ECO:0007669"/>
    <property type="project" value="TreeGrafter"/>
</dbReference>
<keyword evidence="13 16" id="KW-0576">Peroxisome</keyword>
<keyword evidence="19" id="KW-1185">Reference proteome</keyword>
<sequence>MDFYADIGASDTQRPSLFELLAQEQLRDLLQPAVKYVLAFFAQRHPRYLLRIVNRHEEFYALLMLVIERHYLRTTGASFSENFYGLKRRRRPFFETERATIATGAPGEHEKLTPRDRLLSLLFLVGVPYLRAKAEDLYEQLGGGLDPELAGAEASQRRQLTVPQTTRARVLVAAKQTFKVAYPYANSTYQLWLFAWNIAYLFNKTSHYRPWLALIGVDLRRMTAQDMRAFDLLPTASTQAQTVLQRILALLRPSTLLSSLKQLLPLSLLALKFLEWWYSPASPARFLQRTTQGPPIPPPAPLLPHPKGVGVDLEHHGQCPVCKQEIVNATSLPTGWVCCYVCAFQWVREKGTCPVTKLEVRVDELRKILV</sequence>
<dbReference type="InterPro" id="IPR017375">
    <property type="entry name" value="PEX12"/>
</dbReference>
<dbReference type="EMBL" id="KV424012">
    <property type="protein sequence ID" value="KZT54524.1"/>
    <property type="molecule type" value="Genomic_DNA"/>
</dbReference>
<evidence type="ECO:0000256" key="13">
    <source>
        <dbReference type="ARBA" id="ARBA00023140"/>
    </source>
</evidence>
<evidence type="ECO:0000256" key="15">
    <source>
        <dbReference type="ARBA" id="ARBA00034505"/>
    </source>
</evidence>
<evidence type="ECO:0000259" key="17">
    <source>
        <dbReference type="Pfam" id="PF04757"/>
    </source>
</evidence>
<keyword evidence="5" id="KW-0813">Transport</keyword>